<dbReference type="SMART" id="SM01007">
    <property type="entry name" value="Aldolase_II"/>
    <property type="match status" value="1"/>
</dbReference>
<keyword evidence="5" id="KW-1185">Reference proteome</keyword>
<reference evidence="4 5" key="1">
    <citation type="submission" date="2017-02" db="EMBL/GenBank/DDBJ databases">
        <authorList>
            <person name="Peterson S.W."/>
        </authorList>
    </citation>
    <scope>NUCLEOTIDE SEQUENCE [LARGE SCALE GENOMIC DNA]</scope>
    <source>
        <strain evidence="4 5">ATCC 51222</strain>
    </source>
</reference>
<dbReference type="InterPro" id="IPR001303">
    <property type="entry name" value="Aldolase_II/adducin_N"/>
</dbReference>
<dbReference type="EMBL" id="FUWW01000014">
    <property type="protein sequence ID" value="SJZ68365.1"/>
    <property type="molecule type" value="Genomic_DNA"/>
</dbReference>
<gene>
    <name evidence="4" type="ORF">SAMN02745114_01307</name>
</gene>
<evidence type="ECO:0000259" key="3">
    <source>
        <dbReference type="SMART" id="SM01007"/>
    </source>
</evidence>
<dbReference type="RefSeq" id="WP_078768775.1">
    <property type="nucleotide sequence ID" value="NZ_FUWW01000014.1"/>
</dbReference>
<dbReference type="PANTHER" id="PTHR22789">
    <property type="entry name" value="FUCULOSE PHOSPHATE ALDOLASE"/>
    <property type="match status" value="1"/>
</dbReference>
<dbReference type="GO" id="GO:0046872">
    <property type="term" value="F:metal ion binding"/>
    <property type="evidence" value="ECO:0007669"/>
    <property type="project" value="UniProtKB-KW"/>
</dbReference>
<evidence type="ECO:0000313" key="4">
    <source>
        <dbReference type="EMBL" id="SJZ68365.1"/>
    </source>
</evidence>
<name>A0A1T4MNH7_9FIRM</name>
<protein>
    <submittedName>
        <fullName evidence="4">L-fuculose-phosphate aldolase</fullName>
    </submittedName>
</protein>
<dbReference type="AlphaFoldDB" id="A0A1T4MNH7"/>
<keyword evidence="1" id="KW-0479">Metal-binding</keyword>
<dbReference type="GO" id="GO:0016832">
    <property type="term" value="F:aldehyde-lyase activity"/>
    <property type="evidence" value="ECO:0007669"/>
    <property type="project" value="TreeGrafter"/>
</dbReference>
<dbReference type="STRING" id="290054.SAMN02745114_01307"/>
<keyword evidence="2" id="KW-0456">Lyase</keyword>
<organism evidence="4 5">
    <name type="scientific">Eubacterium coprostanoligenes</name>
    <dbReference type="NCBI Taxonomy" id="290054"/>
    <lineage>
        <taxon>Bacteria</taxon>
        <taxon>Bacillati</taxon>
        <taxon>Bacillota</taxon>
        <taxon>Clostridia</taxon>
        <taxon>Eubacteriales</taxon>
        <taxon>Eubacteriaceae</taxon>
        <taxon>Eubacterium</taxon>
    </lineage>
</organism>
<dbReference type="OrthoDB" id="9794581at2"/>
<evidence type="ECO:0000256" key="1">
    <source>
        <dbReference type="ARBA" id="ARBA00022723"/>
    </source>
</evidence>
<evidence type="ECO:0000313" key="5">
    <source>
        <dbReference type="Proteomes" id="UP000190657"/>
    </source>
</evidence>
<feature type="domain" description="Class II aldolase/adducin N-terminal" evidence="3">
    <location>
        <begin position="10"/>
        <end position="189"/>
    </location>
</feature>
<accession>A0A1T4MNH7</accession>
<dbReference type="GO" id="GO:0019323">
    <property type="term" value="P:pentose catabolic process"/>
    <property type="evidence" value="ECO:0007669"/>
    <property type="project" value="TreeGrafter"/>
</dbReference>
<dbReference type="Gene3D" id="3.40.225.10">
    <property type="entry name" value="Class II aldolase/adducin N-terminal domain"/>
    <property type="match status" value="2"/>
</dbReference>
<dbReference type="Pfam" id="PF00596">
    <property type="entry name" value="Aldolase_II"/>
    <property type="match status" value="2"/>
</dbReference>
<proteinExistence type="predicted"/>
<dbReference type="GO" id="GO:0005829">
    <property type="term" value="C:cytosol"/>
    <property type="evidence" value="ECO:0007669"/>
    <property type="project" value="TreeGrafter"/>
</dbReference>
<evidence type="ECO:0000256" key="2">
    <source>
        <dbReference type="ARBA" id="ARBA00023239"/>
    </source>
</evidence>
<dbReference type="InterPro" id="IPR036409">
    <property type="entry name" value="Aldolase_II/adducin_N_sf"/>
</dbReference>
<dbReference type="PANTHER" id="PTHR22789:SF0">
    <property type="entry name" value="3-OXO-TETRONATE 4-PHOSPHATE DECARBOXYLASE-RELATED"/>
    <property type="match status" value="1"/>
</dbReference>
<sequence>MAYEIEEAKRLVVEAGKRLVESGLIARTWGNVSARISDTQFVITPSGRAYEDLTPEEVVVVNIADCSHEGDIKPSSEKGVHAAAYRHHPTVDFVIHTHQRAATIVSITGMDIVNVYDEFKGVLGNKVPCADYAMSTTDSLRRKVERCIEMNPSARAIMLMHHGALVMGDDYDHAFALAENLEKCCEKVIKDNYLRHSWDKTYSDDARRAYFLKKNGADEMPDEICDLGSSVRSGNHFTLTFGGKTVDVDLETGLGINGIAPKVEKIHRAIYNSENVTMIRHLATPDVVAVSCLDETMDPMIDDFAQIVGLDVKCVPWINGDTDECAKEIAKSIKDRNAVLIQGMGAMITGNNDGDLQALDIIMDKGAAAQIDCNIFNRSHYVPKAECFLMRTVYLAKYSKQIDKK</sequence>
<dbReference type="InterPro" id="IPR050197">
    <property type="entry name" value="Aldolase_class_II_sugar_metab"/>
</dbReference>
<dbReference type="SUPFAM" id="SSF53639">
    <property type="entry name" value="AraD/HMP-PK domain-like"/>
    <property type="match status" value="2"/>
</dbReference>
<dbReference type="Proteomes" id="UP000190657">
    <property type="component" value="Unassembled WGS sequence"/>
</dbReference>